<comment type="caution">
    <text evidence="5">The sequence shown here is derived from an EMBL/GenBank/DDBJ whole genome shotgun (WGS) entry which is preliminary data.</text>
</comment>
<dbReference type="AlphaFoldDB" id="A0A817V5T2"/>
<dbReference type="SMART" id="SM00225">
    <property type="entry name" value="BTB"/>
    <property type="match status" value="1"/>
</dbReference>
<dbReference type="InterPro" id="IPR011333">
    <property type="entry name" value="SKP1/BTB/POZ_sf"/>
</dbReference>
<feature type="compositionally biased region" description="Polar residues" evidence="3">
    <location>
        <begin position="872"/>
        <end position="886"/>
    </location>
</feature>
<evidence type="ECO:0000313" key="6">
    <source>
        <dbReference type="Proteomes" id="UP000663869"/>
    </source>
</evidence>
<dbReference type="InterPro" id="IPR039885">
    <property type="entry name" value="BTBD10/KCTD20_BTB/POZ"/>
</dbReference>
<protein>
    <recommendedName>
        <fullName evidence="4">BTB domain-containing protein</fullName>
    </recommendedName>
</protein>
<dbReference type="Pfam" id="PF16017">
    <property type="entry name" value="BTB_3"/>
    <property type="match status" value="1"/>
</dbReference>
<sequence>MYEERFLSSVPQGKRRITAQVAAKMNRYFRKRYKEKLLVVKENSLLCETCFAREQRRTSSKKNTRVHSSEEEFRQSAPLAGLITHPPVHKNIRRSSISLGDPIDTSRSLFLHSTPLVTGKQSIIDSIHNISLTDMSSPSDVETTCDFKSKSDKNKLNGLLDVFDLSPIKDTRNANVLHEKCQILLKNTKALSNSFKSSSSSSTNETTLENNISYEDMEHLVIGFQKLVLMSDHSERIRLLTLCPPTWGRRDISKHFSVTEWVGRMAIELCESIGVLAGYENSQDRDQISPLTIQTVLAYYEVPSTEIPTLYPGIDMDEEVNWMKWANVNGKIDIYRLSGSVSDLLIEMNHQWSKFIMHSNITNAQFEYIRNLKQSLASDTALVHMDFAENYCSTDTDDDIRYDSDSPKDEANNTNDISSSTNLSSKHRGTKRLSNKMKPCLVHRTSTSDEELQNHFIARINEQPTHGILKVPSGSTSPELQIPQHPMKPHKLRARSKSVSPTPHDLSSVTIGAPSNHHYHSRSRHKTVQSFNVTVDVRHNEENRPSPNRTIINKKYQEQTIVSTAAHNSDRVTLVVDETRFVIDPQLFRAHTNTMLGRMFSSSWETSLIPNQRGEYEIANGISATIFRALLDFYSIGTIRCPPSVSIQDLREACDYFLIPFDQLTIQCQDLCGLLHELSNDGAKKQFEIFLEKNIFPVLVESAQRGDRECQIVILCDDDLIEWDDDYPPQLGQEEDKAQIIRSTSMYRFFKYIENREVAKLVLKDRGLKKIRMGIEGYPTHKEKVRCRPRARPEAIYSYIQRPFIRMSWEKEEAKSRHVDFQCVRSRSVNSLFDSNDDNSNNGLLLPFLEAAQNQMIPPPPSPRELFPALPSFSSSGATGDTSYTD</sequence>
<dbReference type="CDD" id="cd18318">
    <property type="entry name" value="BTB_POZ_KCTD20-like"/>
    <property type="match status" value="1"/>
</dbReference>
<feature type="compositionally biased region" description="Polar residues" evidence="3">
    <location>
        <begin position="412"/>
        <end position="424"/>
    </location>
</feature>
<dbReference type="Proteomes" id="UP000663869">
    <property type="component" value="Unassembled WGS sequence"/>
</dbReference>
<evidence type="ECO:0000256" key="1">
    <source>
        <dbReference type="ARBA" id="ARBA00004496"/>
    </source>
</evidence>
<name>A0A817V5T2_9BILA</name>
<feature type="compositionally biased region" description="Basic and acidic residues" evidence="3">
    <location>
        <begin position="399"/>
        <end position="411"/>
    </location>
</feature>
<evidence type="ECO:0000256" key="2">
    <source>
        <dbReference type="ARBA" id="ARBA00022490"/>
    </source>
</evidence>
<reference evidence="5" key="1">
    <citation type="submission" date="2021-02" db="EMBL/GenBank/DDBJ databases">
        <authorList>
            <person name="Nowell W R."/>
        </authorList>
    </citation>
    <scope>NUCLEOTIDE SEQUENCE</scope>
</reference>
<feature type="compositionally biased region" description="Basic residues" evidence="3">
    <location>
        <begin position="425"/>
        <end position="435"/>
    </location>
</feature>
<dbReference type="InterPro" id="IPR039886">
    <property type="entry name" value="BTBD10/KCTD20"/>
</dbReference>
<accession>A0A817V5T2</accession>
<evidence type="ECO:0000256" key="3">
    <source>
        <dbReference type="SAM" id="MobiDB-lite"/>
    </source>
</evidence>
<comment type="subcellular location">
    <subcellularLocation>
        <location evidence="1">Cytoplasm</location>
    </subcellularLocation>
</comment>
<gene>
    <name evidence="5" type="ORF">FME351_LOCUS3516</name>
</gene>
<organism evidence="5 6">
    <name type="scientific">Rotaria socialis</name>
    <dbReference type="NCBI Taxonomy" id="392032"/>
    <lineage>
        <taxon>Eukaryota</taxon>
        <taxon>Metazoa</taxon>
        <taxon>Spiralia</taxon>
        <taxon>Gnathifera</taxon>
        <taxon>Rotifera</taxon>
        <taxon>Eurotatoria</taxon>
        <taxon>Bdelloidea</taxon>
        <taxon>Philodinida</taxon>
        <taxon>Philodinidae</taxon>
        <taxon>Rotaria</taxon>
    </lineage>
</organism>
<evidence type="ECO:0000313" key="5">
    <source>
        <dbReference type="EMBL" id="CAF3340202.1"/>
    </source>
</evidence>
<feature type="region of interest" description="Disordered" evidence="3">
    <location>
        <begin position="855"/>
        <end position="886"/>
    </location>
</feature>
<keyword evidence="2" id="KW-0963">Cytoplasm</keyword>
<feature type="region of interest" description="Disordered" evidence="3">
    <location>
        <begin position="396"/>
        <end position="437"/>
    </location>
</feature>
<dbReference type="Gene3D" id="3.30.710.10">
    <property type="entry name" value="Potassium Channel Kv1.1, Chain A"/>
    <property type="match status" value="1"/>
</dbReference>
<dbReference type="GO" id="GO:0042327">
    <property type="term" value="P:positive regulation of phosphorylation"/>
    <property type="evidence" value="ECO:0007669"/>
    <property type="project" value="TreeGrafter"/>
</dbReference>
<proteinExistence type="predicted"/>
<dbReference type="PANTHER" id="PTHR21637">
    <property type="entry name" value="BTB/POZ DOMAIN-CONTAINING PROTEIN 10-RELATED"/>
    <property type="match status" value="1"/>
</dbReference>
<dbReference type="EMBL" id="CAJNYU010000201">
    <property type="protein sequence ID" value="CAF3340202.1"/>
    <property type="molecule type" value="Genomic_DNA"/>
</dbReference>
<dbReference type="PANTHER" id="PTHR21637:SF0">
    <property type="entry name" value="AT10158P"/>
    <property type="match status" value="1"/>
</dbReference>
<dbReference type="InterPro" id="IPR000210">
    <property type="entry name" value="BTB/POZ_dom"/>
</dbReference>
<evidence type="ECO:0000259" key="4">
    <source>
        <dbReference type="SMART" id="SM00225"/>
    </source>
</evidence>
<dbReference type="SUPFAM" id="SSF54695">
    <property type="entry name" value="POZ domain"/>
    <property type="match status" value="1"/>
</dbReference>
<dbReference type="GO" id="GO:0005737">
    <property type="term" value="C:cytoplasm"/>
    <property type="evidence" value="ECO:0007669"/>
    <property type="project" value="UniProtKB-SubCell"/>
</dbReference>
<feature type="domain" description="BTB" evidence="4">
    <location>
        <begin position="570"/>
        <end position="674"/>
    </location>
</feature>